<protein>
    <recommendedName>
        <fullName evidence="1">Ig-like domain-containing protein</fullName>
    </recommendedName>
</protein>
<evidence type="ECO:0000259" key="1">
    <source>
        <dbReference type="PROSITE" id="PS50835"/>
    </source>
</evidence>
<proteinExistence type="predicted"/>
<organism evidence="2 3">
    <name type="scientific">Oryzias javanicus</name>
    <name type="common">Javanese ricefish</name>
    <name type="synonym">Aplocheilus javanicus</name>
    <dbReference type="NCBI Taxonomy" id="123683"/>
    <lineage>
        <taxon>Eukaryota</taxon>
        <taxon>Metazoa</taxon>
        <taxon>Chordata</taxon>
        <taxon>Craniata</taxon>
        <taxon>Vertebrata</taxon>
        <taxon>Euteleostomi</taxon>
        <taxon>Actinopterygii</taxon>
        <taxon>Neopterygii</taxon>
        <taxon>Teleostei</taxon>
        <taxon>Neoteleostei</taxon>
        <taxon>Acanthomorphata</taxon>
        <taxon>Ovalentaria</taxon>
        <taxon>Atherinomorphae</taxon>
        <taxon>Beloniformes</taxon>
        <taxon>Adrianichthyidae</taxon>
        <taxon>Oryziinae</taxon>
        <taxon>Oryzias</taxon>
    </lineage>
</organism>
<reference evidence="2 3" key="2">
    <citation type="submission" date="2019-01" db="EMBL/GenBank/DDBJ databases">
        <title>A chromosome length genome reference of the Java medaka (oryzias javanicus).</title>
        <authorList>
            <person name="Herpin A."/>
            <person name="Takehana Y."/>
            <person name="Naruse K."/>
            <person name="Ansai S."/>
            <person name="Kawaguchi M."/>
        </authorList>
    </citation>
    <scope>NUCLEOTIDE SEQUENCE [LARGE SCALE GENOMIC DNA]</scope>
    <source>
        <strain evidence="2">RS831</strain>
        <tissue evidence="2">Whole body</tissue>
    </source>
</reference>
<feature type="domain" description="Ig-like" evidence="1">
    <location>
        <begin position="110"/>
        <end position="150"/>
    </location>
</feature>
<keyword evidence="3" id="KW-1185">Reference proteome</keyword>
<dbReference type="Proteomes" id="UP000283210">
    <property type="component" value="Chromosome 22"/>
</dbReference>
<name>A0A437C2T4_ORYJA</name>
<dbReference type="InterPro" id="IPR007110">
    <property type="entry name" value="Ig-like_dom"/>
</dbReference>
<dbReference type="PROSITE" id="PS50835">
    <property type="entry name" value="IG_LIKE"/>
    <property type="match status" value="1"/>
</dbReference>
<dbReference type="InterPro" id="IPR036179">
    <property type="entry name" value="Ig-like_dom_sf"/>
</dbReference>
<gene>
    <name evidence="2" type="ORF">OJAV_G00211410</name>
</gene>
<reference evidence="2 3" key="1">
    <citation type="submission" date="2018-11" db="EMBL/GenBank/DDBJ databases">
        <authorList>
            <person name="Lopez-Roques C."/>
            <person name="Donnadieu C."/>
            <person name="Bouchez O."/>
            <person name="Klopp C."/>
            <person name="Cabau C."/>
            <person name="Zahm M."/>
        </authorList>
    </citation>
    <scope>NUCLEOTIDE SEQUENCE [LARGE SCALE GENOMIC DNA]</scope>
    <source>
        <strain evidence="2">RS831</strain>
        <tissue evidence="2">Whole body</tissue>
    </source>
</reference>
<evidence type="ECO:0000313" key="2">
    <source>
        <dbReference type="EMBL" id="RVE56951.1"/>
    </source>
</evidence>
<dbReference type="OrthoDB" id="8918004at2759"/>
<sequence length="202" mass="23031">MVRFWSTEPFGLGAAGFREAEREERSRTVRVWRHLSTHLGQWWESFLQRSRLPFCWRECRWRMPPELEPGLSALRRTSPSRGMRALRPSLWLCLLLPLCVTPARLPTAEPTDSASSESSFLEDVVLALGDPLEISCEVEDPSEPVTWFKDDAWLVPPTETRVSNNAAHHQRVVRGLGVYSVQLEIIRVQSIAVIISQLSANI</sequence>
<evidence type="ECO:0000313" key="3">
    <source>
        <dbReference type="Proteomes" id="UP000283210"/>
    </source>
</evidence>
<dbReference type="SUPFAM" id="SSF48726">
    <property type="entry name" value="Immunoglobulin"/>
    <property type="match status" value="1"/>
</dbReference>
<dbReference type="EMBL" id="CM012458">
    <property type="protein sequence ID" value="RVE56951.1"/>
    <property type="molecule type" value="Genomic_DNA"/>
</dbReference>
<dbReference type="InterPro" id="IPR013783">
    <property type="entry name" value="Ig-like_fold"/>
</dbReference>
<accession>A0A437C2T4</accession>
<dbReference type="Gene3D" id="2.60.40.10">
    <property type="entry name" value="Immunoglobulins"/>
    <property type="match status" value="1"/>
</dbReference>
<dbReference type="AlphaFoldDB" id="A0A437C2T4"/>